<accession>A0ABZ2CGV1</accession>
<keyword evidence="2" id="KW-1185">Reference proteome</keyword>
<evidence type="ECO:0000313" key="2">
    <source>
        <dbReference type="Proteomes" id="UP001357223"/>
    </source>
</evidence>
<dbReference type="Proteomes" id="UP001357223">
    <property type="component" value="Chromosome"/>
</dbReference>
<dbReference type="RefSeq" id="WP_338450100.1">
    <property type="nucleotide sequence ID" value="NZ_CP137640.1"/>
</dbReference>
<name>A0ABZ2CGV1_9BACI</name>
<dbReference type="EMBL" id="CP137640">
    <property type="protein sequence ID" value="WVX81170.1"/>
    <property type="molecule type" value="Genomic_DNA"/>
</dbReference>
<proteinExistence type="predicted"/>
<sequence length="117" mass="12724">MGKLKRSIFFMLVLLIANSILGSTIYAEETNDQKKELTSTVSEASCSNLSGMNISKSSIGLRTTGATITSAKLVNDNNGEFCKTLGAIHPVDSSTPDILFEVNLPTEWNGKALRRWI</sequence>
<reference evidence="1 2" key="1">
    <citation type="submission" date="2023-10" db="EMBL/GenBank/DDBJ databases">
        <title>Niallia locisalis sp.nov. isolated from a salt pond sample.</title>
        <authorList>
            <person name="Li X.-J."/>
            <person name="Dong L."/>
        </authorList>
    </citation>
    <scope>NUCLEOTIDE SEQUENCE [LARGE SCALE GENOMIC DNA]</scope>
    <source>
        <strain evidence="1 2">DSM 29761</strain>
    </source>
</reference>
<evidence type="ECO:0000313" key="1">
    <source>
        <dbReference type="EMBL" id="WVX81170.1"/>
    </source>
</evidence>
<protein>
    <submittedName>
        <fullName evidence="1">Uncharacterized protein</fullName>
    </submittedName>
</protein>
<gene>
    <name evidence="1" type="ORF">R4Z09_28865</name>
</gene>
<organism evidence="1 2">
    <name type="scientific">Niallia oryzisoli</name>
    <dbReference type="NCBI Taxonomy" id="1737571"/>
    <lineage>
        <taxon>Bacteria</taxon>
        <taxon>Bacillati</taxon>
        <taxon>Bacillota</taxon>
        <taxon>Bacilli</taxon>
        <taxon>Bacillales</taxon>
        <taxon>Bacillaceae</taxon>
        <taxon>Niallia</taxon>
    </lineage>
</organism>